<accession>A0A9P3GHS4</accession>
<comment type="caution">
    <text evidence="1">The sequence shown here is derived from an EMBL/GenBank/DDBJ whole genome shotgun (WGS) entry which is preliminary data.</text>
</comment>
<reference evidence="1 2" key="1">
    <citation type="submission" date="2021-08" db="EMBL/GenBank/DDBJ databases">
        <title>Draft Genome Sequence of Phanerochaete sordida strain YK-624.</title>
        <authorList>
            <person name="Mori T."/>
            <person name="Dohra H."/>
            <person name="Suzuki T."/>
            <person name="Kawagishi H."/>
            <person name="Hirai H."/>
        </authorList>
    </citation>
    <scope>NUCLEOTIDE SEQUENCE [LARGE SCALE GENOMIC DNA]</scope>
    <source>
        <strain evidence="1 2">YK-624</strain>
    </source>
</reference>
<dbReference type="Proteomes" id="UP000703269">
    <property type="component" value="Unassembled WGS sequence"/>
</dbReference>
<gene>
    <name evidence="1" type="ORF">PsYK624_100800</name>
</gene>
<dbReference type="SUPFAM" id="SSF144232">
    <property type="entry name" value="HIT/MYND zinc finger-like"/>
    <property type="match status" value="1"/>
</dbReference>
<dbReference type="AlphaFoldDB" id="A0A9P3GHS4"/>
<evidence type="ECO:0000313" key="2">
    <source>
        <dbReference type="Proteomes" id="UP000703269"/>
    </source>
</evidence>
<dbReference type="EMBL" id="BPQB01000036">
    <property type="protein sequence ID" value="GJE93915.1"/>
    <property type="molecule type" value="Genomic_DNA"/>
</dbReference>
<proteinExistence type="predicted"/>
<organism evidence="1 2">
    <name type="scientific">Phanerochaete sordida</name>
    <dbReference type="NCBI Taxonomy" id="48140"/>
    <lineage>
        <taxon>Eukaryota</taxon>
        <taxon>Fungi</taxon>
        <taxon>Dikarya</taxon>
        <taxon>Basidiomycota</taxon>
        <taxon>Agaricomycotina</taxon>
        <taxon>Agaricomycetes</taxon>
        <taxon>Polyporales</taxon>
        <taxon>Phanerochaetaceae</taxon>
        <taxon>Phanerochaete</taxon>
    </lineage>
</organism>
<sequence>MMTYCSKECQVACWPLHKAMCVHTRNHFDARANGADKDPEFAARKIKVKREFVKWHNRWSVMLDNFSDACMDLANRADPRQYYLDHCMVVLVTPNPEGSHGHNAFKMWDSSIWPSSEARNALPPNLPQDHAEGWSPSVAVFVHEGASTDTRVLAGHVLTVSVDEKTRRATSAAALPPLVTHAAAATWSQWLMQLLNTCRPERFSGGTGSVASADFAALFRRVQATRAASVQFASVLRWPRNLGDPRGEDGLRQAWLAEIDALRPGKGVLVPTVCAAHLATNWKAMARYVMLYLARHPEQDGLLFLSAIFMRPMMRVRGLWNEEFVAIAGAEHFDPLRLPHYDEFFGILDGVDGPLQVQS</sequence>
<keyword evidence="2" id="KW-1185">Reference proteome</keyword>
<name>A0A9P3GHS4_9APHY</name>
<evidence type="ECO:0000313" key="1">
    <source>
        <dbReference type="EMBL" id="GJE93915.1"/>
    </source>
</evidence>
<dbReference type="Gene3D" id="6.10.140.2220">
    <property type="match status" value="1"/>
</dbReference>
<protein>
    <submittedName>
        <fullName evidence="1">Zinc finger MYND domain-containing protein</fullName>
    </submittedName>
</protein>